<proteinExistence type="predicted"/>
<reference evidence="2" key="1">
    <citation type="submission" date="2013-03" db="EMBL/GenBank/DDBJ databases">
        <title>The Genome Sequence of Anopheles minimus MINIMUS1.</title>
        <authorList>
            <consortium name="The Broad Institute Genomics Platform"/>
            <person name="Neafsey D.E."/>
            <person name="Walton C."/>
            <person name="Walker B."/>
            <person name="Young S.K."/>
            <person name="Zeng Q."/>
            <person name="Gargeya S."/>
            <person name="Fitzgerald M."/>
            <person name="Haas B."/>
            <person name="Abouelleil A."/>
            <person name="Allen A.W."/>
            <person name="Alvarado L."/>
            <person name="Arachchi H.M."/>
            <person name="Berlin A.M."/>
            <person name="Chapman S.B."/>
            <person name="Gainer-Dewar J."/>
            <person name="Goldberg J."/>
            <person name="Griggs A."/>
            <person name="Gujja S."/>
            <person name="Hansen M."/>
            <person name="Howarth C."/>
            <person name="Imamovic A."/>
            <person name="Ireland A."/>
            <person name="Larimer J."/>
            <person name="McCowan C."/>
            <person name="Murphy C."/>
            <person name="Pearson M."/>
            <person name="Poon T.W."/>
            <person name="Priest M."/>
            <person name="Roberts A."/>
            <person name="Saif S."/>
            <person name="Shea T."/>
            <person name="Sisk P."/>
            <person name="Sykes S."/>
            <person name="Wortman J."/>
            <person name="Nusbaum C."/>
            <person name="Birren B."/>
        </authorList>
    </citation>
    <scope>NUCLEOTIDE SEQUENCE [LARGE SCALE GENOMIC DNA]</scope>
    <source>
        <strain evidence="2">MINIMUS1</strain>
    </source>
</reference>
<name>A0A182WNJ0_9DIPT</name>
<organism evidence="1 2">
    <name type="scientific">Anopheles minimus</name>
    <dbReference type="NCBI Taxonomy" id="112268"/>
    <lineage>
        <taxon>Eukaryota</taxon>
        <taxon>Metazoa</taxon>
        <taxon>Ecdysozoa</taxon>
        <taxon>Arthropoda</taxon>
        <taxon>Hexapoda</taxon>
        <taxon>Insecta</taxon>
        <taxon>Pterygota</taxon>
        <taxon>Neoptera</taxon>
        <taxon>Endopterygota</taxon>
        <taxon>Diptera</taxon>
        <taxon>Nematocera</taxon>
        <taxon>Culicoidea</taxon>
        <taxon>Culicidae</taxon>
        <taxon>Anophelinae</taxon>
        <taxon>Anopheles</taxon>
    </lineage>
</organism>
<reference evidence="1" key="2">
    <citation type="submission" date="2020-05" db="UniProtKB">
        <authorList>
            <consortium name="EnsemblMetazoa"/>
        </authorList>
    </citation>
    <scope>IDENTIFICATION</scope>
    <source>
        <strain evidence="1">MINIMUS1</strain>
    </source>
</reference>
<dbReference type="EnsemblMetazoa" id="AMIN014278-RA">
    <property type="protein sequence ID" value="AMIN014278-PA"/>
    <property type="gene ID" value="AMIN014278"/>
</dbReference>
<protein>
    <submittedName>
        <fullName evidence="1">Uncharacterized protein</fullName>
    </submittedName>
</protein>
<keyword evidence="2" id="KW-1185">Reference proteome</keyword>
<accession>A0A182WNJ0</accession>
<dbReference type="VEuPathDB" id="VectorBase:AMIN014278"/>
<dbReference type="AlphaFoldDB" id="A0A182WNJ0"/>
<sequence length="52" mass="5869">MCIDWLPVRLNAIIGLPFCTDSRGAHHLLEFFSKGRKSATRARRAVEIGLPF</sequence>
<evidence type="ECO:0000313" key="1">
    <source>
        <dbReference type="EnsemblMetazoa" id="AMIN014278-PA"/>
    </source>
</evidence>
<dbReference type="Proteomes" id="UP000075920">
    <property type="component" value="Unassembled WGS sequence"/>
</dbReference>
<evidence type="ECO:0000313" key="2">
    <source>
        <dbReference type="Proteomes" id="UP000075920"/>
    </source>
</evidence>